<proteinExistence type="predicted"/>
<keyword evidence="3" id="KW-1185">Reference proteome</keyword>
<dbReference type="GeneID" id="63689220"/>
<dbReference type="EMBL" id="JH795879">
    <property type="protein sequence ID" value="EJT97017.1"/>
    <property type="molecule type" value="Genomic_DNA"/>
</dbReference>
<evidence type="ECO:0000256" key="1">
    <source>
        <dbReference type="SAM" id="Phobius"/>
    </source>
</evidence>
<keyword evidence="1" id="KW-1133">Transmembrane helix</keyword>
<reference evidence="2 3" key="1">
    <citation type="journal article" date="2012" name="Science">
        <title>The Paleozoic origin of enzymatic lignin decomposition reconstructed from 31 fungal genomes.</title>
        <authorList>
            <person name="Floudas D."/>
            <person name="Binder M."/>
            <person name="Riley R."/>
            <person name="Barry K."/>
            <person name="Blanchette R.A."/>
            <person name="Henrissat B."/>
            <person name="Martinez A.T."/>
            <person name="Otillar R."/>
            <person name="Spatafora J.W."/>
            <person name="Yadav J.S."/>
            <person name="Aerts A."/>
            <person name="Benoit I."/>
            <person name="Boyd A."/>
            <person name="Carlson A."/>
            <person name="Copeland A."/>
            <person name="Coutinho P.M."/>
            <person name="de Vries R.P."/>
            <person name="Ferreira P."/>
            <person name="Findley K."/>
            <person name="Foster B."/>
            <person name="Gaskell J."/>
            <person name="Glotzer D."/>
            <person name="Gorecki P."/>
            <person name="Heitman J."/>
            <person name="Hesse C."/>
            <person name="Hori C."/>
            <person name="Igarashi K."/>
            <person name="Jurgens J.A."/>
            <person name="Kallen N."/>
            <person name="Kersten P."/>
            <person name="Kohler A."/>
            <person name="Kuees U."/>
            <person name="Kumar T.K.A."/>
            <person name="Kuo A."/>
            <person name="LaButti K."/>
            <person name="Larrondo L.F."/>
            <person name="Lindquist E."/>
            <person name="Ling A."/>
            <person name="Lombard V."/>
            <person name="Lucas S."/>
            <person name="Lundell T."/>
            <person name="Martin R."/>
            <person name="McLaughlin D.J."/>
            <person name="Morgenstern I."/>
            <person name="Morin E."/>
            <person name="Murat C."/>
            <person name="Nagy L.G."/>
            <person name="Nolan M."/>
            <person name="Ohm R.A."/>
            <person name="Patyshakuliyeva A."/>
            <person name="Rokas A."/>
            <person name="Ruiz-Duenas F.J."/>
            <person name="Sabat G."/>
            <person name="Salamov A."/>
            <person name="Samejima M."/>
            <person name="Schmutz J."/>
            <person name="Slot J.C."/>
            <person name="St John F."/>
            <person name="Stenlid J."/>
            <person name="Sun H."/>
            <person name="Sun S."/>
            <person name="Syed K."/>
            <person name="Tsang A."/>
            <person name="Wiebenga A."/>
            <person name="Young D."/>
            <person name="Pisabarro A."/>
            <person name="Eastwood D.C."/>
            <person name="Martin F."/>
            <person name="Cullen D."/>
            <person name="Grigoriev I.V."/>
            <person name="Hibbett D.S."/>
        </authorList>
    </citation>
    <scope>NUCLEOTIDE SEQUENCE [LARGE SCALE GENOMIC DNA]</scope>
    <source>
        <strain evidence="2 3">DJM-731 SS1</strain>
    </source>
</reference>
<evidence type="ECO:0000313" key="3">
    <source>
        <dbReference type="Proteomes" id="UP000030653"/>
    </source>
</evidence>
<dbReference type="Proteomes" id="UP000030653">
    <property type="component" value="Unassembled WGS sequence"/>
</dbReference>
<evidence type="ECO:0000313" key="2">
    <source>
        <dbReference type="EMBL" id="EJT97017.1"/>
    </source>
</evidence>
<name>M5FZT0_DACPD</name>
<accession>M5FZT0</accession>
<protein>
    <submittedName>
        <fullName evidence="2">Uncharacterized protein</fullName>
    </submittedName>
</protein>
<dbReference type="RefSeq" id="XP_040623915.1">
    <property type="nucleotide sequence ID" value="XM_040774158.1"/>
</dbReference>
<sequence>MFARQLTQTARIARPIAVRQARFYSAKPGARPTGLRGLWAQVPVEAYPLVGIVSFVCCVGVYAGFHAMTKEKENFFEHKSTGNTSVKY</sequence>
<gene>
    <name evidence="2" type="ORF">DACRYDRAFT_25428</name>
</gene>
<dbReference type="OrthoDB" id="10423628at2759"/>
<feature type="transmembrane region" description="Helical" evidence="1">
    <location>
        <begin position="46"/>
        <end position="65"/>
    </location>
</feature>
<keyword evidence="1" id="KW-0812">Transmembrane</keyword>
<organism evidence="2 3">
    <name type="scientific">Dacryopinax primogenitus (strain DJM 731)</name>
    <name type="common">Brown rot fungus</name>
    <dbReference type="NCBI Taxonomy" id="1858805"/>
    <lineage>
        <taxon>Eukaryota</taxon>
        <taxon>Fungi</taxon>
        <taxon>Dikarya</taxon>
        <taxon>Basidiomycota</taxon>
        <taxon>Agaricomycotina</taxon>
        <taxon>Dacrymycetes</taxon>
        <taxon>Dacrymycetales</taxon>
        <taxon>Dacrymycetaceae</taxon>
        <taxon>Dacryopinax</taxon>
    </lineage>
</organism>
<dbReference type="HOGENOM" id="CLU_2469039_0_0_1"/>
<keyword evidence="1" id="KW-0472">Membrane</keyword>
<dbReference type="AlphaFoldDB" id="M5FZT0"/>